<evidence type="ECO:0000259" key="6">
    <source>
        <dbReference type="PROSITE" id="PS51462"/>
    </source>
</evidence>
<dbReference type="InterPro" id="IPR015797">
    <property type="entry name" value="NUDIX_hydrolase-like_dom_sf"/>
</dbReference>
<keyword evidence="8" id="KW-1185">Reference proteome</keyword>
<dbReference type="PANTHER" id="PTHR43736">
    <property type="entry name" value="ADP-RIBOSE PYROPHOSPHATASE"/>
    <property type="match status" value="1"/>
</dbReference>
<gene>
    <name evidence="7" type="ORF">FCN18_14320</name>
</gene>
<dbReference type="PROSITE" id="PS00893">
    <property type="entry name" value="NUDIX_BOX"/>
    <property type="match status" value="1"/>
</dbReference>
<dbReference type="PANTHER" id="PTHR43736:SF1">
    <property type="entry name" value="DIHYDRONEOPTERIN TRIPHOSPHATE DIPHOSPHATASE"/>
    <property type="match status" value="1"/>
</dbReference>
<evidence type="ECO:0000256" key="2">
    <source>
        <dbReference type="ARBA" id="ARBA00005582"/>
    </source>
</evidence>
<keyword evidence="4" id="KW-0378">Hydrolase</keyword>
<dbReference type="InterPro" id="IPR024195">
    <property type="entry name" value="NUDIX_hydrolase_YfcD_pred"/>
</dbReference>
<evidence type="ECO:0000256" key="4">
    <source>
        <dbReference type="ARBA" id="ARBA00022801"/>
    </source>
</evidence>
<dbReference type="SUPFAM" id="SSF55811">
    <property type="entry name" value="Nudix"/>
    <property type="match status" value="1"/>
</dbReference>
<dbReference type="Proteomes" id="UP000309992">
    <property type="component" value="Unassembled WGS sequence"/>
</dbReference>
<accession>A0ABY2S5R0</accession>
<sequence>MRPAYGAPCDDPPVGGDELVAIYDALGSPAGSATRAEMRARGLWHAAGVVLVRSLNGEHVYVHQRSPGKDVFPSYHDCWAGGVVAHGETPAECATRELAEELGISGVSPIPLFTHVFDQPPIRCHNFAFEVRWDGPIVHQPEEIVGGRWVPLEELRKWAEDPEGPLIPDGRLGVLEWFRRQGASLDPLPSERATGLGDAP</sequence>
<comment type="caution">
    <text evidence="7">The sequence shown here is derived from an EMBL/GenBank/DDBJ whole genome shotgun (WGS) entry which is preliminary data.</text>
</comment>
<evidence type="ECO:0000313" key="8">
    <source>
        <dbReference type="Proteomes" id="UP000309992"/>
    </source>
</evidence>
<dbReference type="PROSITE" id="PS51462">
    <property type="entry name" value="NUDIX"/>
    <property type="match status" value="1"/>
</dbReference>
<comment type="similarity">
    <text evidence="2">Belongs to the Nudix hydrolase family.</text>
</comment>
<evidence type="ECO:0000313" key="7">
    <source>
        <dbReference type="EMBL" id="TKG71274.1"/>
    </source>
</evidence>
<evidence type="ECO:0000256" key="3">
    <source>
        <dbReference type="ARBA" id="ARBA00022723"/>
    </source>
</evidence>
<evidence type="ECO:0000256" key="1">
    <source>
        <dbReference type="ARBA" id="ARBA00001946"/>
    </source>
</evidence>
<organism evidence="7 8">
    <name type="scientific">Prauserella endophytica</name>
    <dbReference type="NCBI Taxonomy" id="1592324"/>
    <lineage>
        <taxon>Bacteria</taxon>
        <taxon>Bacillati</taxon>
        <taxon>Actinomycetota</taxon>
        <taxon>Actinomycetes</taxon>
        <taxon>Pseudonocardiales</taxon>
        <taxon>Pseudonocardiaceae</taxon>
        <taxon>Prauserella</taxon>
        <taxon>Prauserella coralliicola group</taxon>
    </lineage>
</organism>
<dbReference type="Pfam" id="PF00293">
    <property type="entry name" value="NUDIX"/>
    <property type="match status" value="1"/>
</dbReference>
<keyword evidence="5" id="KW-0460">Magnesium</keyword>
<keyword evidence="3" id="KW-0479">Metal-binding</keyword>
<evidence type="ECO:0000256" key="5">
    <source>
        <dbReference type="ARBA" id="ARBA00022842"/>
    </source>
</evidence>
<dbReference type="InterPro" id="IPR000086">
    <property type="entry name" value="NUDIX_hydrolase_dom"/>
</dbReference>
<protein>
    <submittedName>
        <fullName evidence="7">NUDIX domain-containing protein</fullName>
    </submittedName>
</protein>
<dbReference type="Gene3D" id="3.90.79.10">
    <property type="entry name" value="Nucleoside Triphosphate Pyrophosphohydrolase"/>
    <property type="match status" value="1"/>
</dbReference>
<dbReference type="PIRSF" id="PIRSF017340">
    <property type="entry name" value="Nudix_hydro"/>
    <property type="match status" value="1"/>
</dbReference>
<comment type="cofactor">
    <cofactor evidence="1">
        <name>Mg(2+)</name>
        <dbReference type="ChEBI" id="CHEBI:18420"/>
    </cofactor>
</comment>
<dbReference type="EMBL" id="SWMS01000006">
    <property type="protein sequence ID" value="TKG71274.1"/>
    <property type="molecule type" value="Genomic_DNA"/>
</dbReference>
<name>A0ABY2S5R0_9PSEU</name>
<reference evidence="7 8" key="1">
    <citation type="journal article" date="2015" name="Antonie Van Leeuwenhoek">
        <title>Prauserella endophytica sp. nov., an endophytic actinobacterium isolated from Tamarix taklamakanensis.</title>
        <authorList>
            <person name="Liu J.M."/>
            <person name="Habden X."/>
            <person name="Guo L."/>
            <person name="Tuo L."/>
            <person name="Jiang Z.K."/>
            <person name="Liu S.W."/>
            <person name="Liu X.F."/>
            <person name="Chen L."/>
            <person name="Li R.F."/>
            <person name="Zhang Y.Q."/>
            <person name="Sun C.H."/>
        </authorList>
    </citation>
    <scope>NUCLEOTIDE SEQUENCE [LARGE SCALE GENOMIC DNA]</scope>
    <source>
        <strain evidence="7 8">CGMCC 4.7182</strain>
    </source>
</reference>
<feature type="domain" description="Nudix hydrolase" evidence="6">
    <location>
        <begin position="42"/>
        <end position="172"/>
    </location>
</feature>
<dbReference type="InterPro" id="IPR020084">
    <property type="entry name" value="NUDIX_hydrolase_CS"/>
</dbReference>
<proteinExistence type="inferred from homology"/>